<reference evidence="2 3" key="1">
    <citation type="journal article" date="2015" name="Stand. Genomic Sci.">
        <title>Genomic Encyclopedia of Bacterial and Archaeal Type Strains, Phase III: the genomes of soil and plant-associated and newly described type strains.</title>
        <authorList>
            <person name="Whitman W.B."/>
            <person name="Woyke T."/>
            <person name="Klenk H.P."/>
            <person name="Zhou Y."/>
            <person name="Lilburn T.G."/>
            <person name="Beck B.J."/>
            <person name="De Vos P."/>
            <person name="Vandamme P."/>
            <person name="Eisen J.A."/>
            <person name="Garrity G."/>
            <person name="Hugenholtz P."/>
            <person name="Kyrpides N.C."/>
        </authorList>
    </citation>
    <scope>NUCLEOTIDE SEQUENCE [LARGE SCALE GENOMIC DNA]</scope>
    <source>
        <strain evidence="2 3">VKM Ac-2540</strain>
    </source>
</reference>
<dbReference type="EMBL" id="SHKR01000011">
    <property type="protein sequence ID" value="RZU20483.1"/>
    <property type="molecule type" value="Genomic_DNA"/>
</dbReference>
<name>A0A4Q7XCC7_9ACTN</name>
<keyword evidence="1" id="KW-0812">Transmembrane</keyword>
<keyword evidence="1" id="KW-1133">Transmembrane helix</keyword>
<gene>
    <name evidence="2" type="ORF">EV645_2718</name>
</gene>
<dbReference type="InterPro" id="IPR015943">
    <property type="entry name" value="WD40/YVTN_repeat-like_dom_sf"/>
</dbReference>
<evidence type="ECO:0000313" key="2">
    <source>
        <dbReference type="EMBL" id="RZU20483.1"/>
    </source>
</evidence>
<sequence length="475" mass="50383">MADKIPSWPKVTIRLYDDHNAEVKIAGRSHPVNHHDPRQAAIQLVSERAAQLGRAVKATAVESDGASWPLIIHPDGQVEAIEADSGRGRNGGQKPIWPIIVAMVVGCVLVIGTIVFVAVIKPNLHKKPTVTASPLLPSLPAPRVSPDEFPPGNVPPGFTTHAGWTVNIAENTSPAIKPDGTEVAVLTDDGKVAVFDANGKVLWQDEVPKDAESPVYTTIDGKLVLAVATQDTLIYWAGGGAEPKKVGLPDGAKVQFFGKSPLVTLSGTGGAMVMSGGELKAVPNQPRLSTILLAEGDRALMSQYHGPLFWSAPDKPLQTITPQKPGGATSDKPQQVLSASPDYALAVWPTKDPEKVIPTVHSTASGKVVAVCQPSSATDVQSWDWVPDPNRRMAAWGECLINLATPRTVLVNDFHPLSITGPFIYGTMGSKMYAVTPGKPQHLLDPAPVRPWGIAGNHAIIVFASVLYALNPAAR</sequence>
<accession>A0A4Q7XCC7</accession>
<evidence type="ECO:0000313" key="3">
    <source>
        <dbReference type="Proteomes" id="UP000292027"/>
    </source>
</evidence>
<organism evidence="2 3">
    <name type="scientific">Kribbella rubisoli</name>
    <dbReference type="NCBI Taxonomy" id="3075929"/>
    <lineage>
        <taxon>Bacteria</taxon>
        <taxon>Bacillati</taxon>
        <taxon>Actinomycetota</taxon>
        <taxon>Actinomycetes</taxon>
        <taxon>Propionibacteriales</taxon>
        <taxon>Kribbellaceae</taxon>
        <taxon>Kribbella</taxon>
    </lineage>
</organism>
<evidence type="ECO:0008006" key="4">
    <source>
        <dbReference type="Google" id="ProtNLM"/>
    </source>
</evidence>
<proteinExistence type="predicted"/>
<comment type="caution">
    <text evidence="2">The sequence shown here is derived from an EMBL/GenBank/DDBJ whole genome shotgun (WGS) entry which is preliminary data.</text>
</comment>
<evidence type="ECO:0000256" key="1">
    <source>
        <dbReference type="SAM" id="Phobius"/>
    </source>
</evidence>
<dbReference type="OrthoDB" id="4350051at2"/>
<dbReference type="Gene3D" id="2.130.10.10">
    <property type="entry name" value="YVTN repeat-like/Quinoprotein amine dehydrogenase"/>
    <property type="match status" value="1"/>
</dbReference>
<dbReference type="Proteomes" id="UP000292027">
    <property type="component" value="Unassembled WGS sequence"/>
</dbReference>
<dbReference type="RefSeq" id="WP_130443143.1">
    <property type="nucleotide sequence ID" value="NZ_SHKR01000011.1"/>
</dbReference>
<protein>
    <recommendedName>
        <fullName evidence="4">Pyrroloquinoline-quinone binding quinoprotein</fullName>
    </recommendedName>
</protein>
<keyword evidence="3" id="KW-1185">Reference proteome</keyword>
<keyword evidence="1" id="KW-0472">Membrane</keyword>
<feature type="transmembrane region" description="Helical" evidence="1">
    <location>
        <begin position="96"/>
        <end position="120"/>
    </location>
</feature>
<dbReference type="AlphaFoldDB" id="A0A4Q7XCC7"/>
<dbReference type="SUPFAM" id="SSF50998">
    <property type="entry name" value="Quinoprotein alcohol dehydrogenase-like"/>
    <property type="match status" value="1"/>
</dbReference>
<dbReference type="InterPro" id="IPR011047">
    <property type="entry name" value="Quinoprotein_ADH-like_sf"/>
</dbReference>